<dbReference type="GO" id="GO:0016829">
    <property type="term" value="F:lyase activity"/>
    <property type="evidence" value="ECO:0007669"/>
    <property type="project" value="UniProtKB-KW"/>
</dbReference>
<dbReference type="Gene3D" id="3.10.129.10">
    <property type="entry name" value="Hotdog Thioesterase"/>
    <property type="match status" value="1"/>
</dbReference>
<protein>
    <submittedName>
        <fullName evidence="2">3-hydroxyacyl-ACP dehydratase FabZ family protein</fullName>
        <ecNumber evidence="2">4.2.1.-</ecNumber>
    </submittedName>
</protein>
<reference evidence="2 3" key="1">
    <citation type="submission" date="2023-09" db="EMBL/GenBank/DDBJ databases">
        <authorList>
            <person name="Rey-Velasco X."/>
        </authorList>
    </citation>
    <scope>NUCLEOTIDE SEQUENCE [LARGE SCALE GENOMIC DNA]</scope>
    <source>
        <strain evidence="2 3">W242</strain>
    </source>
</reference>
<dbReference type="Pfam" id="PF07977">
    <property type="entry name" value="FabA"/>
    <property type="match status" value="1"/>
</dbReference>
<dbReference type="EC" id="4.2.1.-" evidence="2"/>
<name>A0ABU2Y9G1_9FLAO</name>
<dbReference type="EMBL" id="JAVRHZ010000001">
    <property type="protein sequence ID" value="MDT0554826.1"/>
    <property type="molecule type" value="Genomic_DNA"/>
</dbReference>
<dbReference type="PANTHER" id="PTHR30272">
    <property type="entry name" value="3-HYDROXYACYL-[ACYL-CARRIER-PROTEIN] DEHYDRATASE"/>
    <property type="match status" value="1"/>
</dbReference>
<accession>A0ABU2Y9G1</accession>
<dbReference type="SUPFAM" id="SSF54637">
    <property type="entry name" value="Thioesterase/thiol ester dehydrase-isomerase"/>
    <property type="match status" value="1"/>
</dbReference>
<dbReference type="RefSeq" id="WP_311331783.1">
    <property type="nucleotide sequence ID" value="NZ_JAVRHZ010000001.1"/>
</dbReference>
<comment type="caution">
    <text evidence="2">The sequence shown here is derived from an EMBL/GenBank/DDBJ whole genome shotgun (WGS) entry which is preliminary data.</text>
</comment>
<keyword evidence="3" id="KW-1185">Reference proteome</keyword>
<dbReference type="PANTHER" id="PTHR30272:SF1">
    <property type="entry name" value="3-HYDROXYACYL-[ACYL-CARRIER-PROTEIN] DEHYDRATASE"/>
    <property type="match status" value="1"/>
</dbReference>
<gene>
    <name evidence="2" type="ORF">RM538_02355</name>
</gene>
<dbReference type="Proteomes" id="UP001254488">
    <property type="component" value="Unassembled WGS sequence"/>
</dbReference>
<proteinExistence type="predicted"/>
<dbReference type="InterPro" id="IPR029069">
    <property type="entry name" value="HotDog_dom_sf"/>
</dbReference>
<evidence type="ECO:0000313" key="3">
    <source>
        <dbReference type="Proteomes" id="UP001254488"/>
    </source>
</evidence>
<evidence type="ECO:0000313" key="2">
    <source>
        <dbReference type="EMBL" id="MDT0554826.1"/>
    </source>
</evidence>
<dbReference type="InterPro" id="IPR013114">
    <property type="entry name" value="FabA_FabZ"/>
</dbReference>
<evidence type="ECO:0000256" key="1">
    <source>
        <dbReference type="ARBA" id="ARBA00023239"/>
    </source>
</evidence>
<organism evidence="2 3">
    <name type="scientific">Patiriisocius hiemis</name>
    <dbReference type="NCBI Taxonomy" id="3075604"/>
    <lineage>
        <taxon>Bacteria</taxon>
        <taxon>Pseudomonadati</taxon>
        <taxon>Bacteroidota</taxon>
        <taxon>Flavobacteriia</taxon>
        <taxon>Flavobacteriales</taxon>
        <taxon>Flavobacteriaceae</taxon>
        <taxon>Patiriisocius</taxon>
    </lineage>
</organism>
<sequence length="150" mass="17039">MIKNKFNYILEKLPYKQPFLFVDRIVSLSEKGIIGSYTFKPTESFYEGHFKGFPVTPGVILTECMAQIGLVAYGIYLLGEEGEVDYSKLQVAMTTTDIEFLKPVYPKESVTVVSEKVYFRFSKLKCKVQMHNAKNEVVCRGIITGMLVAK</sequence>
<keyword evidence="1 2" id="KW-0456">Lyase</keyword>